<dbReference type="GO" id="GO:0000725">
    <property type="term" value="P:recombinational repair"/>
    <property type="evidence" value="ECO:0007669"/>
    <property type="project" value="TreeGrafter"/>
</dbReference>
<keyword evidence="7" id="KW-1185">Reference proteome</keyword>
<dbReference type="EMBL" id="CAJPEV010005167">
    <property type="protein sequence ID" value="CAG0902839.1"/>
    <property type="molecule type" value="Genomic_DNA"/>
</dbReference>
<accession>A0A7R9FS52</accession>
<dbReference type="Gene3D" id="3.40.50.300">
    <property type="entry name" value="P-loop containing nucleotide triphosphate hydrolases"/>
    <property type="match status" value="1"/>
</dbReference>
<dbReference type="GO" id="GO:0005829">
    <property type="term" value="C:cytosol"/>
    <property type="evidence" value="ECO:0007669"/>
    <property type="project" value="TreeGrafter"/>
</dbReference>
<dbReference type="GO" id="GO:0043138">
    <property type="term" value="F:3'-5' DNA helicase activity"/>
    <property type="evidence" value="ECO:0007669"/>
    <property type="project" value="TreeGrafter"/>
</dbReference>
<keyword evidence="4" id="KW-0067">ATP-binding</keyword>
<dbReference type="CDD" id="cd18807">
    <property type="entry name" value="SF1_C_UvrD"/>
    <property type="match status" value="1"/>
</dbReference>
<evidence type="ECO:0000256" key="3">
    <source>
        <dbReference type="ARBA" id="ARBA00022806"/>
    </source>
</evidence>
<name>A0A7R9FS52_9CRUS</name>
<evidence type="ECO:0000256" key="1">
    <source>
        <dbReference type="ARBA" id="ARBA00022741"/>
    </source>
</evidence>
<evidence type="ECO:0000259" key="5">
    <source>
        <dbReference type="PROSITE" id="PS51217"/>
    </source>
</evidence>
<dbReference type="PROSITE" id="PS51217">
    <property type="entry name" value="UVRD_HELICASE_CTER"/>
    <property type="match status" value="1"/>
</dbReference>
<organism evidence="6">
    <name type="scientific">Darwinula stevensoni</name>
    <dbReference type="NCBI Taxonomy" id="69355"/>
    <lineage>
        <taxon>Eukaryota</taxon>
        <taxon>Metazoa</taxon>
        <taxon>Ecdysozoa</taxon>
        <taxon>Arthropoda</taxon>
        <taxon>Crustacea</taxon>
        <taxon>Oligostraca</taxon>
        <taxon>Ostracoda</taxon>
        <taxon>Podocopa</taxon>
        <taxon>Podocopida</taxon>
        <taxon>Darwinulocopina</taxon>
        <taxon>Darwinuloidea</taxon>
        <taxon>Darwinulidae</taxon>
        <taxon>Darwinula</taxon>
    </lineage>
</organism>
<dbReference type="OrthoDB" id="6729494at2759"/>
<protein>
    <recommendedName>
        <fullName evidence="5">UvrD-like helicase C-terminal domain-containing protein</fullName>
    </recommendedName>
</protein>
<reference evidence="6" key="1">
    <citation type="submission" date="2020-11" db="EMBL/GenBank/DDBJ databases">
        <authorList>
            <person name="Tran Van P."/>
        </authorList>
    </citation>
    <scope>NUCLEOTIDE SEQUENCE</scope>
</reference>
<dbReference type="PANTHER" id="PTHR11070">
    <property type="entry name" value="UVRD / RECB / PCRA DNA HELICASE FAMILY MEMBER"/>
    <property type="match status" value="1"/>
</dbReference>
<dbReference type="EMBL" id="LR904684">
    <property type="protein sequence ID" value="CAD7253018.1"/>
    <property type="molecule type" value="Genomic_DNA"/>
</dbReference>
<dbReference type="InterPro" id="IPR014017">
    <property type="entry name" value="DNA_helicase_UvrD-like_C"/>
</dbReference>
<dbReference type="GO" id="GO:0003677">
    <property type="term" value="F:DNA binding"/>
    <property type="evidence" value="ECO:0007669"/>
    <property type="project" value="InterPro"/>
</dbReference>
<dbReference type="Pfam" id="PF13361">
    <property type="entry name" value="UvrD_C"/>
    <property type="match status" value="1"/>
</dbReference>
<keyword evidence="3" id="KW-0347">Helicase</keyword>
<dbReference type="Proteomes" id="UP000677054">
    <property type="component" value="Unassembled WGS sequence"/>
</dbReference>
<dbReference type="InterPro" id="IPR000212">
    <property type="entry name" value="DNA_helicase_UvrD/REP"/>
</dbReference>
<dbReference type="InterPro" id="IPR027417">
    <property type="entry name" value="P-loop_NTPase"/>
</dbReference>
<gene>
    <name evidence="6" type="ORF">DSTB1V02_LOCUS12769</name>
</gene>
<dbReference type="SUPFAM" id="SSF52540">
    <property type="entry name" value="P-loop containing nucleoside triphosphate hydrolases"/>
    <property type="match status" value="1"/>
</dbReference>
<evidence type="ECO:0000256" key="2">
    <source>
        <dbReference type="ARBA" id="ARBA00022801"/>
    </source>
</evidence>
<evidence type="ECO:0000256" key="4">
    <source>
        <dbReference type="ARBA" id="ARBA00022840"/>
    </source>
</evidence>
<feature type="domain" description="UvrD-like helicase C-terminal" evidence="5">
    <location>
        <begin position="1"/>
        <end position="244"/>
    </location>
</feature>
<dbReference type="GO" id="GO:0005524">
    <property type="term" value="F:ATP binding"/>
    <property type="evidence" value="ECO:0007669"/>
    <property type="project" value="UniProtKB-KW"/>
</dbReference>
<dbReference type="Gene3D" id="1.10.486.10">
    <property type="entry name" value="PCRA, domain 4"/>
    <property type="match status" value="1"/>
</dbReference>
<proteinExistence type="predicted"/>
<sequence>MTETEEGKRVADTIIEQKNRFNLANKDFAILYRTNGQSRIFEEQLRRYNIAYRVYGGLSFYSRKEIKDLIAYMRVTINDKDDEALKRAINYPRRGIGDSTVDQISQLAEDNDMSMWEVLTKIEFNNRSRKSLGEFVQLIHAFKTKVAKSNAYEIADYIYRNSGIEKLLKDDKSPEGLGRVENIVSLLDGIQEFVQDDELEAGEEGSTDRSLSAYLQTISLMTDQDQKEENPDNVTLMSVHSAKGLEFKSIFVVGLEENLFPSYMALVDSNDVDEERRLFYVAITRAEEHLCLTYANSRYQYGQMRYNDPSRFLEEISDSNLDSIISITKKQEFPEPKILGNFKPLGSKKPMLSINPDDFVAANPNDIKPGMEVIHLKFGQGKVLSVDDRLVATIIFDGLSDTPEKRIMLQFAKLQIVE</sequence>
<keyword evidence="2" id="KW-0378">Hydrolase</keyword>
<keyword evidence="1" id="KW-0547">Nucleotide-binding</keyword>
<dbReference type="GO" id="GO:0033202">
    <property type="term" value="C:DNA helicase complex"/>
    <property type="evidence" value="ECO:0007669"/>
    <property type="project" value="TreeGrafter"/>
</dbReference>
<evidence type="ECO:0000313" key="7">
    <source>
        <dbReference type="Proteomes" id="UP000677054"/>
    </source>
</evidence>
<dbReference type="AlphaFoldDB" id="A0A7R9FS52"/>
<dbReference type="PANTHER" id="PTHR11070:SF2">
    <property type="entry name" value="ATP-DEPENDENT DNA HELICASE SRS2"/>
    <property type="match status" value="1"/>
</dbReference>
<dbReference type="GO" id="GO:0016787">
    <property type="term" value="F:hydrolase activity"/>
    <property type="evidence" value="ECO:0007669"/>
    <property type="project" value="UniProtKB-KW"/>
</dbReference>
<evidence type="ECO:0000313" key="6">
    <source>
        <dbReference type="EMBL" id="CAD7253018.1"/>
    </source>
</evidence>